<accession>A0AA49GIG1</accession>
<reference evidence="3" key="2">
    <citation type="journal article" date="2024" name="Antonie Van Leeuwenhoek">
        <title>Roseihalotalea indica gen. nov., sp. nov., a halophilic Bacteroidetes from mesopelagic Southwest Indian Ocean with higher carbohydrate metabolic potential.</title>
        <authorList>
            <person name="Chen B."/>
            <person name="Zhang M."/>
            <person name="Lin D."/>
            <person name="Ye J."/>
            <person name="Tang K."/>
        </authorList>
    </citation>
    <scope>NUCLEOTIDE SEQUENCE</scope>
    <source>
        <strain evidence="3">TK19036</strain>
    </source>
</reference>
<dbReference type="Gene3D" id="2.60.120.260">
    <property type="entry name" value="Galactose-binding domain-like"/>
    <property type="match status" value="1"/>
</dbReference>
<proteinExistence type="predicted"/>
<evidence type="ECO:0000256" key="1">
    <source>
        <dbReference type="SAM" id="SignalP"/>
    </source>
</evidence>
<feature type="domain" description="DUF5000" evidence="2">
    <location>
        <begin position="278"/>
        <end position="401"/>
    </location>
</feature>
<feature type="chain" id="PRO_5041404015" evidence="1">
    <location>
        <begin position="25"/>
        <end position="402"/>
    </location>
</feature>
<dbReference type="InterPro" id="IPR008979">
    <property type="entry name" value="Galactose-bd-like_sf"/>
</dbReference>
<name>A0AA49GIG1_9BACT</name>
<dbReference type="AlphaFoldDB" id="A0AA49GIG1"/>
<evidence type="ECO:0000259" key="2">
    <source>
        <dbReference type="Pfam" id="PF16391"/>
    </source>
</evidence>
<keyword evidence="1" id="KW-0732">Signal</keyword>
<dbReference type="Pfam" id="PF16389">
    <property type="entry name" value="DUF4998"/>
    <property type="match status" value="1"/>
</dbReference>
<dbReference type="EMBL" id="CP120682">
    <property type="protein sequence ID" value="WKN35465.1"/>
    <property type="molecule type" value="Genomic_DNA"/>
</dbReference>
<gene>
    <name evidence="3" type="ORF">K4G66_24125</name>
</gene>
<evidence type="ECO:0000313" key="3">
    <source>
        <dbReference type="EMBL" id="WKN35465.1"/>
    </source>
</evidence>
<dbReference type="InterPro" id="IPR032164">
    <property type="entry name" value="DUF5000"/>
</dbReference>
<organism evidence="3">
    <name type="scientific">Roseihalotalea indica</name>
    <dbReference type="NCBI Taxonomy" id="2867963"/>
    <lineage>
        <taxon>Bacteria</taxon>
        <taxon>Pseudomonadati</taxon>
        <taxon>Bacteroidota</taxon>
        <taxon>Cytophagia</taxon>
        <taxon>Cytophagales</taxon>
        <taxon>Catalimonadaceae</taxon>
        <taxon>Roseihalotalea</taxon>
    </lineage>
</organism>
<dbReference type="Pfam" id="PF16391">
    <property type="entry name" value="DUF5000"/>
    <property type="match status" value="1"/>
</dbReference>
<dbReference type="SUPFAM" id="SSF49785">
    <property type="entry name" value="Galactose-binding domain-like"/>
    <property type="match status" value="1"/>
</dbReference>
<sequence length="402" mass="44427">MKIIKNYKASKWLNLLIFSFSIMACESMEDTFSEFTVEGETIYIGTADTVLIGPGFEKLRFWVAINADPKISSGVLKTSDESIMHEFDVVRTQNGEDTVSFDLELPEGEYTFGLFLMDNAGHQSVRREVPATVYGQRYQESLISRGIVSIDAFADSATFTWGDAAPNVVTTTLTYEDADGNMQRVEVSNETSQMKVGNYKLGGKISVVSDFAPSEYAIEKFESNPTEKAFPEEYLLDKSIITPLRLAGDAGDGCYGSSYDRLTDGSTSDFWHSCEDEANLQDQYPWVMSFDLGTSANLSRFRLDEREGCCGDRSPAAYQIWGTNSLSDTTVNIDSVTVAEWEADAASKGWVKLVDVSGNDQPTFEIDIPENGTTYQYLRLVGISSIGGGAAANFNEFTFWGK</sequence>
<feature type="signal peptide" evidence="1">
    <location>
        <begin position="1"/>
        <end position="24"/>
    </location>
</feature>
<protein>
    <submittedName>
        <fullName evidence="3">DUF4998 domain-containing protein</fullName>
    </submittedName>
</protein>
<reference evidence="3" key="1">
    <citation type="journal article" date="2023" name="Comput. Struct. Biotechnol. J.">
        <title>Discovery of a novel marine Bacteroidetes with a rich repertoire of carbohydrate-active enzymes.</title>
        <authorList>
            <person name="Chen B."/>
            <person name="Liu G."/>
            <person name="Chen Q."/>
            <person name="Wang H."/>
            <person name="Liu L."/>
            <person name="Tang K."/>
        </authorList>
    </citation>
    <scope>NUCLEOTIDE SEQUENCE</scope>
    <source>
        <strain evidence="3">TK19036</strain>
    </source>
</reference>
<dbReference type="PROSITE" id="PS51257">
    <property type="entry name" value="PROKAR_LIPOPROTEIN"/>
    <property type="match status" value="1"/>
</dbReference>